<evidence type="ECO:0000313" key="4">
    <source>
        <dbReference type="Proteomes" id="UP000316968"/>
    </source>
</evidence>
<evidence type="ECO:0000313" key="3">
    <source>
        <dbReference type="EMBL" id="QDH19654.1"/>
    </source>
</evidence>
<keyword evidence="4" id="KW-1185">Reference proteome</keyword>
<feature type="domain" description="Copper amine oxidase-like N-terminal" evidence="1">
    <location>
        <begin position="44"/>
        <end position="119"/>
    </location>
</feature>
<dbReference type="Gene3D" id="2.130.10.10">
    <property type="entry name" value="YVTN repeat-like/Quinoprotein amine dehydrogenase"/>
    <property type="match status" value="2"/>
</dbReference>
<dbReference type="InterPro" id="IPR036582">
    <property type="entry name" value="Mao_N_sf"/>
</dbReference>
<dbReference type="RefSeq" id="WP_141446043.1">
    <property type="nucleotide sequence ID" value="NZ_CP041217.1"/>
</dbReference>
<name>A0A4Y6URH6_SACBS</name>
<dbReference type="InterPro" id="IPR011048">
    <property type="entry name" value="Haem_d1_sf"/>
</dbReference>
<dbReference type="OrthoDB" id="9801679at2"/>
<dbReference type="PANTHER" id="PTHR46928">
    <property type="entry name" value="MESENCHYME-SPECIFIC CELL SURFACE GLYCOPROTEIN"/>
    <property type="match status" value="1"/>
</dbReference>
<evidence type="ECO:0000259" key="2">
    <source>
        <dbReference type="Pfam" id="PF22494"/>
    </source>
</evidence>
<sequence length="536" mass="55679">MKRKRRTPTLSRKIRRFLLGVGTLTLASGVLTLSAGELRAAEADTPVQLRTAVQNMLGTAEWNAAAGRVDIRSAGVAAALKLGGTSMTLNGQSIKLDAAPYAEKGRVYVSPATLKALQGAAAAAQNRTGFALSASFQMPSGKAEIAASTPDGQRLIVTEADQGSIGVLNISDIGRTSLIQSVSFKSLSKDAEVTSVAVTPDGKYALAAVRGGDTMQLANPGFLAIVDLKTYRIAKTYPLGIGPDSIAVSPDGTYAVIAIEDEELDPKTDEFDYPNAKRPGSISVLEFAGGDALSGTLTDLPVDLSAVPGTVYPHEPQPEYVAIDPGGKLAAVTLQENNAVALVDLAAKKVTKVFALGTTRHAADLEDDGVVSFSGTLTGRFEPDGIAFTPDGRHLITANEGDLGSNEFKDGVSAGGRGIAVWDLDGKLVYDSLNRVDAAAAAAGLYPDDRSGKKGSEVENLTTSIVNGRSLLAVAAERADAVLFFDIADAAKPKYLGLIPTAGKSPEGIHRVSGRDLFVSADESTGTISFYAPTGR</sequence>
<dbReference type="Gene3D" id="3.30.457.10">
    <property type="entry name" value="Copper amine oxidase-like, N-terminal domain"/>
    <property type="match status" value="1"/>
</dbReference>
<dbReference type="Pfam" id="PF22494">
    <property type="entry name" value="choice_anch_I"/>
    <property type="match status" value="1"/>
</dbReference>
<dbReference type="InterPro" id="IPR012854">
    <property type="entry name" value="Cu_amine_oxidase-like_N"/>
</dbReference>
<feature type="domain" description="Choice-of-anchor I" evidence="2">
    <location>
        <begin position="138"/>
        <end position="402"/>
    </location>
</feature>
<dbReference type="AlphaFoldDB" id="A0A4Y6URH6"/>
<proteinExistence type="predicted"/>
<protein>
    <submittedName>
        <fullName evidence="3">YncE family protein</fullName>
    </submittedName>
</protein>
<dbReference type="Pfam" id="PF07833">
    <property type="entry name" value="Cu_amine_oxidN1"/>
    <property type="match status" value="1"/>
</dbReference>
<dbReference type="EMBL" id="CP041217">
    <property type="protein sequence ID" value="QDH19654.1"/>
    <property type="molecule type" value="Genomic_DNA"/>
</dbReference>
<organism evidence="3 4">
    <name type="scientific">Saccharibacillus brassicae</name>
    <dbReference type="NCBI Taxonomy" id="2583377"/>
    <lineage>
        <taxon>Bacteria</taxon>
        <taxon>Bacillati</taxon>
        <taxon>Bacillota</taxon>
        <taxon>Bacilli</taxon>
        <taxon>Bacillales</taxon>
        <taxon>Paenibacillaceae</taxon>
        <taxon>Saccharibacillus</taxon>
    </lineage>
</organism>
<dbReference type="SUPFAM" id="SSF51004">
    <property type="entry name" value="C-terminal (heme d1) domain of cytochrome cd1-nitrite reductase"/>
    <property type="match status" value="1"/>
</dbReference>
<dbReference type="InterPro" id="IPR052956">
    <property type="entry name" value="Mesenchyme-surface_protein"/>
</dbReference>
<evidence type="ECO:0000259" key="1">
    <source>
        <dbReference type="Pfam" id="PF07833"/>
    </source>
</evidence>
<reference evidence="3 4" key="1">
    <citation type="submission" date="2019-06" db="EMBL/GenBank/DDBJ databases">
        <title>Saccharibacillus brassicae sp. nov., an endophytic bacterium isolated from Chinese cabbage seeds (Brassica pekinensis).</title>
        <authorList>
            <person name="Jiang L."/>
            <person name="Lee J."/>
            <person name="Kim S.W."/>
        </authorList>
    </citation>
    <scope>NUCLEOTIDE SEQUENCE [LARGE SCALE GENOMIC DNA]</scope>
    <source>
        <strain evidence="4">KCTC 43072 / ATSA2</strain>
    </source>
</reference>
<dbReference type="PANTHER" id="PTHR46928:SF1">
    <property type="entry name" value="MESENCHYME-SPECIFIC CELL SURFACE GLYCOPROTEIN"/>
    <property type="match status" value="1"/>
</dbReference>
<dbReference type="InterPro" id="IPR055188">
    <property type="entry name" value="Choice_anch_I"/>
</dbReference>
<gene>
    <name evidence="3" type="ORF">FFV09_01520</name>
</gene>
<accession>A0A4Y6URH6</accession>
<dbReference type="KEGG" id="saca:FFV09_01520"/>
<dbReference type="Proteomes" id="UP000316968">
    <property type="component" value="Chromosome"/>
</dbReference>
<dbReference type="InterPro" id="IPR015943">
    <property type="entry name" value="WD40/YVTN_repeat-like_dom_sf"/>
</dbReference>
<dbReference type="SUPFAM" id="SSF55383">
    <property type="entry name" value="Copper amine oxidase, domain N"/>
    <property type="match status" value="1"/>
</dbReference>